<keyword evidence="3" id="KW-1185">Reference proteome</keyword>
<dbReference type="OrthoDB" id="9780134at2"/>
<dbReference type="RefSeq" id="WP_045385122.1">
    <property type="nucleotide sequence ID" value="NZ_BBKA01000156.1"/>
</dbReference>
<organism evidence="2 3">
    <name type="scientific">Mycobacterium kyorinense</name>
    <dbReference type="NCBI Taxonomy" id="487514"/>
    <lineage>
        <taxon>Bacteria</taxon>
        <taxon>Bacillati</taxon>
        <taxon>Actinomycetota</taxon>
        <taxon>Actinomycetes</taxon>
        <taxon>Mycobacteriales</taxon>
        <taxon>Mycobacteriaceae</taxon>
        <taxon>Mycobacterium</taxon>
    </lineage>
</organism>
<proteinExistence type="predicted"/>
<comment type="caution">
    <text evidence="2">The sequence shown here is derived from an EMBL/GenBank/DDBJ whole genome shotgun (WGS) entry which is preliminary data.</text>
</comment>
<feature type="domain" description="Globin-sensor" evidence="1">
    <location>
        <begin position="22"/>
        <end position="189"/>
    </location>
</feature>
<protein>
    <submittedName>
        <fullName evidence="2">Protogloblin ApPgb</fullName>
    </submittedName>
</protein>
<dbReference type="GO" id="GO:0019825">
    <property type="term" value="F:oxygen binding"/>
    <property type="evidence" value="ECO:0007669"/>
    <property type="project" value="InterPro"/>
</dbReference>
<dbReference type="Proteomes" id="UP000193487">
    <property type="component" value="Unassembled WGS sequence"/>
</dbReference>
<reference evidence="2 3" key="1">
    <citation type="submission" date="2016-01" db="EMBL/GenBank/DDBJ databases">
        <title>The new phylogeny of the genus Mycobacterium.</title>
        <authorList>
            <person name="Tarcisio F."/>
            <person name="Conor M."/>
            <person name="Antonella G."/>
            <person name="Elisabetta G."/>
            <person name="Giulia F.S."/>
            <person name="Sara T."/>
            <person name="Anna F."/>
            <person name="Clotilde B."/>
            <person name="Roberto B."/>
            <person name="Veronica D.S."/>
            <person name="Fabio R."/>
            <person name="Monica P."/>
            <person name="Olivier J."/>
            <person name="Enrico T."/>
            <person name="Nicola S."/>
        </authorList>
    </citation>
    <scope>NUCLEOTIDE SEQUENCE [LARGE SCALE GENOMIC DNA]</scope>
    <source>
        <strain evidence="2 3">DSM 45166</strain>
    </source>
</reference>
<accession>A0A1X1Y9T6</accession>
<dbReference type="EMBL" id="LQPE01000038">
    <property type="protein sequence ID" value="ORW07839.1"/>
    <property type="molecule type" value="Genomic_DNA"/>
</dbReference>
<gene>
    <name evidence="2" type="ORF">AWC14_24400</name>
</gene>
<name>A0A1X1Y9T6_9MYCO</name>
<evidence type="ECO:0000259" key="1">
    <source>
        <dbReference type="Pfam" id="PF11563"/>
    </source>
</evidence>
<dbReference type="InterPro" id="IPR012292">
    <property type="entry name" value="Globin/Proto"/>
</dbReference>
<dbReference type="Pfam" id="PF11563">
    <property type="entry name" value="Protoglobin"/>
    <property type="match status" value="1"/>
</dbReference>
<dbReference type="AlphaFoldDB" id="A0A1X1Y9T6"/>
<dbReference type="InterPro" id="IPR009050">
    <property type="entry name" value="Globin-like_sf"/>
</dbReference>
<evidence type="ECO:0000313" key="3">
    <source>
        <dbReference type="Proteomes" id="UP000193487"/>
    </source>
</evidence>
<dbReference type="GO" id="GO:0020037">
    <property type="term" value="F:heme binding"/>
    <property type="evidence" value="ECO:0007669"/>
    <property type="project" value="InterPro"/>
</dbReference>
<dbReference type="Gene3D" id="1.10.490.10">
    <property type="entry name" value="Globins"/>
    <property type="match status" value="1"/>
</dbReference>
<sequence length="194" mass="21768">MSNVVAGYTYDQTLPPSPVQRADLAQLLTDVMWTEADAAALRRAGEILRPHVSEVQDVFYDFIGGTPHLVDAFVGPDGEPDSDYLAAVRGRFGQWVIDLCTRDFDERWLAYQEEIGLRHHSTKKNRTDAVDSPRTHVPLRHITALIVPVTLTIRDLLAAHESDTAEVDAMQQAWFKAVTVSLVLWSRPFAGDLW</sequence>
<evidence type="ECO:0000313" key="2">
    <source>
        <dbReference type="EMBL" id="ORW07839.1"/>
    </source>
</evidence>
<dbReference type="InterPro" id="IPR044398">
    <property type="entry name" value="Globin-sensor_dom"/>
</dbReference>
<dbReference type="SUPFAM" id="SSF46458">
    <property type="entry name" value="Globin-like"/>
    <property type="match status" value="1"/>
</dbReference>